<sequence length="161" mass="18096">MKLRCFTACALLLTVGAAGAKEIPQDVSVQAVVSTPEFQVTSVDNWWDDELRAEYDPSRLVFKQIKKDVFVKSTYGPIYAKTDSPFYRFKRVGGAEFQRRYYISLNRLVMGTTPVEIVSAAEAAEGKTIEFRFYPMPEASTVRMPGTYITHATLMFETGAP</sequence>
<dbReference type="Proteomes" id="UP000704738">
    <property type="component" value="Unassembled WGS sequence"/>
</dbReference>
<accession>A0ABD6N0R6</accession>
<keyword evidence="1" id="KW-0732">Signal</keyword>
<reference evidence="2 3" key="1">
    <citation type="submission" date="2018-06" db="EMBL/GenBank/DDBJ databases">
        <title>Bacteria isolated from soil of Wuhan.</title>
        <authorList>
            <person name="Xiang W."/>
            <person name="Huang C."/>
        </authorList>
    </citation>
    <scope>NUCLEOTIDE SEQUENCE [LARGE SCALE GENOMIC DNA]</scope>
    <source>
        <strain evidence="3">xwS4</strain>
    </source>
</reference>
<proteinExistence type="predicted"/>
<feature type="signal peptide" evidence="1">
    <location>
        <begin position="1"/>
        <end position="20"/>
    </location>
</feature>
<name>A0ABD6N0R6_9PSED</name>
<dbReference type="RefSeq" id="WP_047605292.1">
    <property type="nucleotide sequence ID" value="NZ_QJRE01000087.1"/>
</dbReference>
<evidence type="ECO:0008006" key="4">
    <source>
        <dbReference type="Google" id="ProtNLM"/>
    </source>
</evidence>
<evidence type="ECO:0000256" key="1">
    <source>
        <dbReference type="SAM" id="SignalP"/>
    </source>
</evidence>
<gene>
    <name evidence="2" type="ORF">DM819_03655</name>
</gene>
<evidence type="ECO:0000313" key="2">
    <source>
        <dbReference type="EMBL" id="NWL44981.1"/>
    </source>
</evidence>
<dbReference type="EMBL" id="QJRE01000087">
    <property type="protein sequence ID" value="NWL44981.1"/>
    <property type="molecule type" value="Genomic_DNA"/>
</dbReference>
<dbReference type="AlphaFoldDB" id="A0ABD6N0R6"/>
<evidence type="ECO:0000313" key="3">
    <source>
        <dbReference type="Proteomes" id="UP000704738"/>
    </source>
</evidence>
<protein>
    <recommendedName>
        <fullName evidence="4">DUF3857 domain-containing protein</fullName>
    </recommendedName>
</protein>
<comment type="caution">
    <text evidence="2">The sequence shown here is derived from an EMBL/GenBank/DDBJ whole genome shotgun (WGS) entry which is preliminary data.</text>
</comment>
<feature type="chain" id="PRO_5044760667" description="DUF3857 domain-containing protein" evidence="1">
    <location>
        <begin position="21"/>
        <end position="161"/>
    </location>
</feature>
<organism evidence="2 3">
    <name type="scientific">Pseudomonas hunanensis</name>
    <dbReference type="NCBI Taxonomy" id="1247546"/>
    <lineage>
        <taxon>Bacteria</taxon>
        <taxon>Pseudomonadati</taxon>
        <taxon>Pseudomonadota</taxon>
        <taxon>Gammaproteobacteria</taxon>
        <taxon>Pseudomonadales</taxon>
        <taxon>Pseudomonadaceae</taxon>
        <taxon>Pseudomonas</taxon>
    </lineage>
</organism>